<keyword evidence="1" id="KW-0732">Signal</keyword>
<evidence type="ECO:0000259" key="3">
    <source>
        <dbReference type="Pfam" id="PF07593"/>
    </source>
</evidence>
<feature type="compositionally biased region" description="Polar residues" evidence="2">
    <location>
        <begin position="25"/>
        <end position="37"/>
    </location>
</feature>
<dbReference type="InterPro" id="IPR011519">
    <property type="entry name" value="UnbV_ASPIC"/>
</dbReference>
<accession>A0A5C6A2X8</accession>
<dbReference type="PROSITE" id="PS51257">
    <property type="entry name" value="PROKAR_LIPOPROTEIN"/>
    <property type="match status" value="1"/>
</dbReference>
<dbReference type="Pfam" id="PF07593">
    <property type="entry name" value="UnbV_ASPIC"/>
    <property type="match status" value="1"/>
</dbReference>
<comment type="caution">
    <text evidence="4">The sequence shown here is derived from an EMBL/GenBank/DDBJ whole genome shotgun (WGS) entry which is preliminary data.</text>
</comment>
<feature type="domain" description="ASPIC/UnbV" evidence="3">
    <location>
        <begin position="918"/>
        <end position="983"/>
    </location>
</feature>
<dbReference type="Proteomes" id="UP000316213">
    <property type="component" value="Unassembled WGS sequence"/>
</dbReference>
<dbReference type="SUPFAM" id="SSF69318">
    <property type="entry name" value="Integrin alpha N-terminal domain"/>
    <property type="match status" value="1"/>
</dbReference>
<dbReference type="SUPFAM" id="SSF48452">
    <property type="entry name" value="TPR-like"/>
    <property type="match status" value="1"/>
</dbReference>
<dbReference type="InterPro" id="IPR011990">
    <property type="entry name" value="TPR-like_helical_dom_sf"/>
</dbReference>
<feature type="region of interest" description="Disordered" evidence="2">
    <location>
        <begin position="22"/>
        <end position="41"/>
    </location>
</feature>
<protein>
    <submittedName>
        <fullName evidence="4">ASPIC and UnbV</fullName>
    </submittedName>
</protein>
<dbReference type="Gene3D" id="2.130.10.130">
    <property type="entry name" value="Integrin alpha, N-terminal"/>
    <property type="match status" value="1"/>
</dbReference>
<dbReference type="Pfam" id="PF13517">
    <property type="entry name" value="FG-GAP_3"/>
    <property type="match status" value="1"/>
</dbReference>
<name>A0A5C6A2X8_9BACT</name>
<evidence type="ECO:0000313" key="4">
    <source>
        <dbReference type="EMBL" id="TWT93720.1"/>
    </source>
</evidence>
<organism evidence="4 5">
    <name type="scientific">Neorhodopirellula pilleata</name>
    <dbReference type="NCBI Taxonomy" id="2714738"/>
    <lineage>
        <taxon>Bacteria</taxon>
        <taxon>Pseudomonadati</taxon>
        <taxon>Planctomycetota</taxon>
        <taxon>Planctomycetia</taxon>
        <taxon>Pirellulales</taxon>
        <taxon>Pirellulaceae</taxon>
        <taxon>Neorhodopirellula</taxon>
    </lineage>
</organism>
<evidence type="ECO:0000256" key="1">
    <source>
        <dbReference type="ARBA" id="ARBA00022729"/>
    </source>
</evidence>
<dbReference type="Gene3D" id="1.25.40.10">
    <property type="entry name" value="Tetratricopeptide repeat domain"/>
    <property type="match status" value="2"/>
</dbReference>
<dbReference type="InterPro" id="IPR013517">
    <property type="entry name" value="FG-GAP"/>
</dbReference>
<keyword evidence="5" id="KW-1185">Reference proteome</keyword>
<dbReference type="InterPro" id="IPR028994">
    <property type="entry name" value="Integrin_alpha_N"/>
</dbReference>
<evidence type="ECO:0000256" key="2">
    <source>
        <dbReference type="SAM" id="MobiDB-lite"/>
    </source>
</evidence>
<sequence length="1000" mass="109764" precursor="true">MRHWLVLVIGLITVGCGPDHPNHGRSISDQTSSNPSSLLGDDDEWEMARAAYSRKDWRQATNSIRQAMIQRPESSEVFELAGDIFRQTGEPDVATESYQTAISLTHRTSKPSRELLDKLARTWMSRNRPFEALEGLRDMVRDYPQSQPARSDLAGLLAHLGQEREAAEHLRWLVQRGHGGIGELMILADLSRPQVDEAMCQAVLQQHPAEHRVQLPLAKLDAHFNRWASVESRLRPVIALSQAGTTATALYGRALVELADQVRLQAWQERLPAGIEQESQYWLALGGQFERLGNAEAAAQVYWNAIVLDEFDTEALGRLAGCLAEQHHQSDAHAQIASRIEHMTQLRRAIDGLAASSFRSQQRFVQIARLLDSMGRSWEAAAWLRAGAAIAAEVDPQLEQCYLSIRSSLTGTTPWQRPEFLLTRHVNKIHLGNPKWPTQTRPTKNPLIEINQSARAADQVVGSTIRFQDEAFDRGLKHRCAINKPPGEESGLWIYQSISGGAGVLDGDLDGWPDLYLTTMNGDPLQDNSGPNQYFRNLDGSFRNVTTSTGVGDAGFAQGVAVADCNADGFPDLLVANIGQNRLYRNNGDGTFVDITEQTGLIGPQWTTSVAMLDINDDGQTDIFDVGYCAGDEAFDQPCIRDGRTRSCSPLTFTAQRDRVWQGRPDGSFENVSEHWLGEHDPSCGLAIAAGQFDEAHGIDIYVANDMSANHFWSSAVDSDGLFRLREQASVRGLAVGARSLAQASMGIAVADPDADGDIDFFLTNHAGEPNAFYEQVAQGQWVDRANMVGLAVPSVPMLGFGTQWLDADNSGSLELMIANGHVDDFDHVGDAYRMPPQMFQRSEEGVLTLLDAESLGPYFESDRLGRSLVNIDFNRDGLTDLVVTHLFDPVALLANRTPTPHRAITLHLKNKGGRADAFGSIVSVEVEGRVYRSQLIGGAGFHCSPQQTLHFGLGRSTGPNRVSVQWGGGQSESFGELQAGGEYLLVQGEGAAFLYSSHR</sequence>
<evidence type="ECO:0000313" key="5">
    <source>
        <dbReference type="Proteomes" id="UP000316213"/>
    </source>
</evidence>
<dbReference type="PANTHER" id="PTHR16026">
    <property type="entry name" value="CARTILAGE ACIDIC PROTEIN 1"/>
    <property type="match status" value="1"/>
</dbReference>
<dbReference type="EMBL" id="SJPM01000009">
    <property type="protein sequence ID" value="TWT93720.1"/>
    <property type="molecule type" value="Genomic_DNA"/>
</dbReference>
<dbReference type="PANTHER" id="PTHR16026:SF0">
    <property type="entry name" value="CARTILAGE ACIDIC PROTEIN 1"/>
    <property type="match status" value="1"/>
</dbReference>
<gene>
    <name evidence="4" type="ORF">Pla100_42380</name>
</gene>
<dbReference type="InterPro" id="IPR027039">
    <property type="entry name" value="Crtac1"/>
</dbReference>
<proteinExistence type="predicted"/>
<reference evidence="4 5" key="1">
    <citation type="submission" date="2019-02" db="EMBL/GenBank/DDBJ databases">
        <title>Deep-cultivation of Planctomycetes and their phenomic and genomic characterization uncovers novel biology.</title>
        <authorList>
            <person name="Wiegand S."/>
            <person name="Jogler M."/>
            <person name="Boedeker C."/>
            <person name="Pinto D."/>
            <person name="Vollmers J."/>
            <person name="Rivas-Marin E."/>
            <person name="Kohn T."/>
            <person name="Peeters S.H."/>
            <person name="Heuer A."/>
            <person name="Rast P."/>
            <person name="Oberbeckmann S."/>
            <person name="Bunk B."/>
            <person name="Jeske O."/>
            <person name="Meyerdierks A."/>
            <person name="Storesund J.E."/>
            <person name="Kallscheuer N."/>
            <person name="Luecker S."/>
            <person name="Lage O.M."/>
            <person name="Pohl T."/>
            <person name="Merkel B.J."/>
            <person name="Hornburger P."/>
            <person name="Mueller R.-W."/>
            <person name="Bruemmer F."/>
            <person name="Labrenz M."/>
            <person name="Spormann A.M."/>
            <person name="Op Den Camp H."/>
            <person name="Overmann J."/>
            <person name="Amann R."/>
            <person name="Jetten M.S.M."/>
            <person name="Mascher T."/>
            <person name="Medema M.H."/>
            <person name="Devos D.P."/>
            <person name="Kaster A.-K."/>
            <person name="Ovreas L."/>
            <person name="Rohde M."/>
            <person name="Galperin M.Y."/>
            <person name="Jogler C."/>
        </authorList>
    </citation>
    <scope>NUCLEOTIDE SEQUENCE [LARGE SCALE GENOMIC DNA]</scope>
    <source>
        <strain evidence="4 5">Pla100</strain>
    </source>
</reference>
<dbReference type="AlphaFoldDB" id="A0A5C6A2X8"/>